<accession>A0A2Z5FUJ1</accession>
<dbReference type="AlphaFoldDB" id="A0A2Z5FUJ1"/>
<dbReference type="KEGG" id="abas:ACPOL_0793"/>
<comment type="subcellular location">
    <subcellularLocation>
        <location evidence="1">Cell envelope</location>
    </subcellularLocation>
</comment>
<keyword evidence="4" id="KW-0732">Signal</keyword>
<evidence type="ECO:0000256" key="7">
    <source>
        <dbReference type="PROSITE-ProRule" id="PRU00433"/>
    </source>
</evidence>
<evidence type="ECO:0000313" key="11">
    <source>
        <dbReference type="Proteomes" id="UP000253606"/>
    </source>
</evidence>
<keyword evidence="10" id="KW-0575">Peroxidase</keyword>
<dbReference type="InterPro" id="IPR051395">
    <property type="entry name" value="Cytochrome_c_Peroxidase/MauG"/>
</dbReference>
<evidence type="ECO:0000256" key="5">
    <source>
        <dbReference type="ARBA" id="ARBA00023002"/>
    </source>
</evidence>
<dbReference type="PANTHER" id="PTHR30600:SF10">
    <property type="entry name" value="BLL6722 PROTEIN"/>
    <property type="match status" value="1"/>
</dbReference>
<keyword evidence="3 7" id="KW-0479">Metal-binding</keyword>
<feature type="region of interest" description="Disordered" evidence="8">
    <location>
        <begin position="514"/>
        <end position="535"/>
    </location>
</feature>
<feature type="domain" description="Cytochrome c" evidence="9">
    <location>
        <begin position="308"/>
        <end position="508"/>
    </location>
</feature>
<dbReference type="Pfam" id="PF03150">
    <property type="entry name" value="CCP_MauG"/>
    <property type="match status" value="1"/>
</dbReference>
<dbReference type="GO" id="GO:0030313">
    <property type="term" value="C:cell envelope"/>
    <property type="evidence" value="ECO:0007669"/>
    <property type="project" value="UniProtKB-SubCell"/>
</dbReference>
<dbReference type="GO" id="GO:0020037">
    <property type="term" value="F:heme binding"/>
    <property type="evidence" value="ECO:0007669"/>
    <property type="project" value="InterPro"/>
</dbReference>
<evidence type="ECO:0000256" key="8">
    <source>
        <dbReference type="SAM" id="MobiDB-lite"/>
    </source>
</evidence>
<evidence type="ECO:0000259" key="9">
    <source>
        <dbReference type="PROSITE" id="PS51007"/>
    </source>
</evidence>
<evidence type="ECO:0000256" key="1">
    <source>
        <dbReference type="ARBA" id="ARBA00004196"/>
    </source>
</evidence>
<keyword evidence="11" id="KW-1185">Reference proteome</keyword>
<evidence type="ECO:0000256" key="4">
    <source>
        <dbReference type="ARBA" id="ARBA00022729"/>
    </source>
</evidence>
<dbReference type="GO" id="GO:0004130">
    <property type="term" value="F:cytochrome-c peroxidase activity"/>
    <property type="evidence" value="ECO:0007669"/>
    <property type="project" value="TreeGrafter"/>
</dbReference>
<organism evidence="10 11">
    <name type="scientific">Acidisarcina polymorpha</name>
    <dbReference type="NCBI Taxonomy" id="2211140"/>
    <lineage>
        <taxon>Bacteria</taxon>
        <taxon>Pseudomonadati</taxon>
        <taxon>Acidobacteriota</taxon>
        <taxon>Terriglobia</taxon>
        <taxon>Terriglobales</taxon>
        <taxon>Acidobacteriaceae</taxon>
        <taxon>Acidisarcina</taxon>
    </lineage>
</organism>
<sequence length="535" mass="58044">MPNRKTNAISARSGVIVALCACAGLLLLGRWVLTAGALGDDPSPYWASGIHADYDLPHGAREQLEEVNEQIDETERDTLQLLNTELDPIHQIQTLGKLELFDRALSVKKNEACSTCHMPYTGDTGPSPVLNSTTAAYPGSVRSRFSARKPMSYTYATLSPVLHYNATQHDFYGGNFWDMRATGWRLQSPAAEQAQGPPTNPVEMGLPDSACVAHRVSVGRYESLFVKVWGPAIQSIHWPTDVDKICGTPSGKDGAAPQVNLSSEDRAKVNTIYDQFALSIAAYEASPEVNAFSSKFDAYLAGSATLTPSEKHGYELFNGQAKCNTCHLSGTASGATGGSVADAAPVFTDFTSSNLGVPKNPDIPYYYEDKPDKYGFVANPVGIKFVDLGVGAFLSGAQGTPVPDKSWMQYAPAFDGKVQVPTLRNVDKRPYPGFVKAYMHNGYLKSLKEVVHFYNTRDKQCPTPNDPNVKKTCWPAPEVSANEDTTVGNLGLSDADENDVVAFLKTLTDGYTSKSSVDLSSVQENIRARRESQQN</sequence>
<dbReference type="OrthoDB" id="9772811at2"/>
<keyword evidence="5" id="KW-0560">Oxidoreductase</keyword>
<dbReference type="RefSeq" id="WP_114205847.1">
    <property type="nucleotide sequence ID" value="NZ_CP030840.1"/>
</dbReference>
<dbReference type="Gene3D" id="1.10.760.10">
    <property type="entry name" value="Cytochrome c-like domain"/>
    <property type="match status" value="2"/>
</dbReference>
<dbReference type="GO" id="GO:0046872">
    <property type="term" value="F:metal ion binding"/>
    <property type="evidence" value="ECO:0007669"/>
    <property type="project" value="UniProtKB-KW"/>
</dbReference>
<dbReference type="GO" id="GO:0009055">
    <property type="term" value="F:electron transfer activity"/>
    <property type="evidence" value="ECO:0007669"/>
    <property type="project" value="InterPro"/>
</dbReference>
<keyword evidence="6 7" id="KW-0408">Iron</keyword>
<evidence type="ECO:0000256" key="3">
    <source>
        <dbReference type="ARBA" id="ARBA00022723"/>
    </source>
</evidence>
<evidence type="ECO:0000313" key="10">
    <source>
        <dbReference type="EMBL" id="AXC10154.1"/>
    </source>
</evidence>
<dbReference type="SUPFAM" id="SSF46626">
    <property type="entry name" value="Cytochrome c"/>
    <property type="match status" value="2"/>
</dbReference>
<evidence type="ECO:0000256" key="6">
    <source>
        <dbReference type="ARBA" id="ARBA00023004"/>
    </source>
</evidence>
<dbReference type="PANTHER" id="PTHR30600">
    <property type="entry name" value="CYTOCHROME C PEROXIDASE-RELATED"/>
    <property type="match status" value="1"/>
</dbReference>
<feature type="compositionally biased region" description="Polar residues" evidence="8">
    <location>
        <begin position="514"/>
        <end position="524"/>
    </location>
</feature>
<dbReference type="InterPro" id="IPR036909">
    <property type="entry name" value="Cyt_c-like_dom_sf"/>
</dbReference>
<protein>
    <submittedName>
        <fullName evidence="10">Cytochrome c peroxidase family protein</fullName>
    </submittedName>
</protein>
<keyword evidence="2 7" id="KW-0349">Heme</keyword>
<proteinExistence type="predicted"/>
<dbReference type="InterPro" id="IPR004852">
    <property type="entry name" value="Di-haem_cyt_c_peroxidsae"/>
</dbReference>
<gene>
    <name evidence="10" type="ORF">ACPOL_0793</name>
</gene>
<dbReference type="InterPro" id="IPR009056">
    <property type="entry name" value="Cyt_c-like_dom"/>
</dbReference>
<evidence type="ECO:0000256" key="2">
    <source>
        <dbReference type="ARBA" id="ARBA00022617"/>
    </source>
</evidence>
<dbReference type="EMBL" id="CP030840">
    <property type="protein sequence ID" value="AXC10154.1"/>
    <property type="molecule type" value="Genomic_DNA"/>
</dbReference>
<reference evidence="10 11" key="1">
    <citation type="journal article" date="2018" name="Front. Microbiol.">
        <title>Hydrolytic Capabilities as a Key to Environmental Success: Chitinolytic and Cellulolytic Acidobacteria From Acidic Sub-arctic Soils and Boreal Peatlands.</title>
        <authorList>
            <person name="Belova S.E."/>
            <person name="Ravin N.V."/>
            <person name="Pankratov T.A."/>
            <person name="Rakitin A.L."/>
            <person name="Ivanova A.A."/>
            <person name="Beletsky A.V."/>
            <person name="Mardanov A.V."/>
            <person name="Sinninghe Damste J.S."/>
            <person name="Dedysh S.N."/>
        </authorList>
    </citation>
    <scope>NUCLEOTIDE SEQUENCE [LARGE SCALE GENOMIC DNA]</scope>
    <source>
        <strain evidence="10 11">SBC82</strain>
    </source>
</reference>
<feature type="compositionally biased region" description="Basic and acidic residues" evidence="8">
    <location>
        <begin position="526"/>
        <end position="535"/>
    </location>
</feature>
<dbReference type="Proteomes" id="UP000253606">
    <property type="component" value="Chromosome"/>
</dbReference>
<name>A0A2Z5FUJ1_9BACT</name>
<dbReference type="PROSITE" id="PS51007">
    <property type="entry name" value="CYTC"/>
    <property type="match status" value="1"/>
</dbReference>